<protein>
    <submittedName>
        <fullName evidence="2">Glyoxalase</fullName>
    </submittedName>
</protein>
<comment type="caution">
    <text evidence="2">The sequence shown here is derived from an EMBL/GenBank/DDBJ whole genome shotgun (WGS) entry which is preliminary data.</text>
</comment>
<evidence type="ECO:0000259" key="1">
    <source>
        <dbReference type="PROSITE" id="PS51819"/>
    </source>
</evidence>
<evidence type="ECO:0000313" key="3">
    <source>
        <dbReference type="Proteomes" id="UP000245252"/>
    </source>
</evidence>
<dbReference type="Pfam" id="PF00903">
    <property type="entry name" value="Glyoxalase"/>
    <property type="match status" value="2"/>
</dbReference>
<feature type="domain" description="VOC" evidence="1">
    <location>
        <begin position="7"/>
        <end position="128"/>
    </location>
</feature>
<dbReference type="PANTHER" id="PTHR33993">
    <property type="entry name" value="GLYOXALASE-RELATED"/>
    <property type="match status" value="1"/>
</dbReference>
<dbReference type="InterPro" id="IPR029068">
    <property type="entry name" value="Glyas_Bleomycin-R_OHBP_Dase"/>
</dbReference>
<reference evidence="2 3" key="1">
    <citation type="submission" date="2018-05" db="EMBL/GenBank/DDBJ databases">
        <title>The draft genome of strain NS-104.</title>
        <authorList>
            <person name="Hang P."/>
            <person name="Jiang J."/>
        </authorList>
    </citation>
    <scope>NUCLEOTIDE SEQUENCE [LARGE SCALE GENOMIC DNA]</scope>
    <source>
        <strain evidence="2 3">NS-104</strain>
    </source>
</reference>
<dbReference type="SUPFAM" id="SSF54593">
    <property type="entry name" value="Glyoxalase/Bleomycin resistance protein/Dihydroxybiphenyl dioxygenase"/>
    <property type="match status" value="2"/>
</dbReference>
<feature type="domain" description="VOC" evidence="1">
    <location>
        <begin position="145"/>
        <end position="261"/>
    </location>
</feature>
<dbReference type="InterPro" id="IPR037523">
    <property type="entry name" value="VOC_core"/>
</dbReference>
<accession>A0A2U2DXS9</accession>
<dbReference type="PROSITE" id="PS51819">
    <property type="entry name" value="VOC"/>
    <property type="match status" value="2"/>
</dbReference>
<proteinExistence type="predicted"/>
<dbReference type="PANTHER" id="PTHR33993:SF14">
    <property type="entry name" value="GB|AAF24581.1"/>
    <property type="match status" value="1"/>
</dbReference>
<dbReference type="InterPro" id="IPR004360">
    <property type="entry name" value="Glyas_Fos-R_dOase_dom"/>
</dbReference>
<dbReference type="CDD" id="cd07247">
    <property type="entry name" value="SgaA_N_like"/>
    <property type="match status" value="2"/>
</dbReference>
<dbReference type="AlphaFoldDB" id="A0A2U2DXS9"/>
<keyword evidence="3" id="KW-1185">Reference proteome</keyword>
<name>A0A2U2DXS9_9HYPH</name>
<dbReference type="InterPro" id="IPR052164">
    <property type="entry name" value="Anthracycline_SecMetBiosynth"/>
</dbReference>
<dbReference type="RefSeq" id="WP_109456638.1">
    <property type="nucleotide sequence ID" value="NZ_QFBC01000001.1"/>
</dbReference>
<dbReference type="OrthoDB" id="9793039at2"/>
<evidence type="ECO:0000313" key="2">
    <source>
        <dbReference type="EMBL" id="PWE58121.1"/>
    </source>
</evidence>
<dbReference type="Gene3D" id="3.10.180.10">
    <property type="entry name" value="2,3-Dihydroxybiphenyl 1,2-Dioxygenase, domain 1"/>
    <property type="match status" value="2"/>
</dbReference>
<dbReference type="EMBL" id="QFBC01000001">
    <property type="protein sequence ID" value="PWE58121.1"/>
    <property type="molecule type" value="Genomic_DNA"/>
</dbReference>
<organism evidence="2 3">
    <name type="scientific">Metarhizobium album</name>
    <dbReference type="NCBI Taxonomy" id="2182425"/>
    <lineage>
        <taxon>Bacteria</taxon>
        <taxon>Pseudomonadati</taxon>
        <taxon>Pseudomonadota</taxon>
        <taxon>Alphaproteobacteria</taxon>
        <taxon>Hyphomicrobiales</taxon>
        <taxon>Rhizobiaceae</taxon>
        <taxon>Metarhizobium</taxon>
    </lineage>
</organism>
<dbReference type="Proteomes" id="UP000245252">
    <property type="component" value="Unassembled WGS sequence"/>
</dbReference>
<sequence>MSDTHGKFVWYELLTPDTAAAAKFYHDVIGWNAKDSGMSGVDFEYTIFEVPSHDRGIAGMLPLTAEMKAQGIPPNWTGYVAVDDVDATAAKFVELGGKIWRPAADIPGVGRFAVVADLHGAAIIVFKPAPMDGAPPEDLPMGTPGANGWHELYAGDADEALEFYSKVFGWTKDSEMDMGPLGKYLLFAHNGKMIGGIMTKEPNIPVPCWGYYFCVDSIDAALERVTSAGGRVLNGPMEVPGDAWVIQCTDPQGAYFSLVGGR</sequence>
<gene>
    <name evidence="2" type="ORF">DEM27_02745</name>
</gene>